<sequence length="676" mass="74281">MGDGNSRANADVGSSSACFASRSDSELDWSNEKSIAASLASTSLNLTSTAAASGAAGPHFPCPQTALAVIHSDSAHGIDWDLQGGKKKMNVITSAVLSGVLYFARGPAYPHPLPVVRVGHSQGGASSCGGGIGNGGIGSGTAVKDECDSAIHSPGMECDPTARKVAPRLSMIPELPPELYSVIASHLFPSSHNNVSEDKRVLYRRALASCALVSAAWLSASRPYLFDTVKLTYTNITSFLELLRNPLCSFKLVVRVVKMREGEFMVDRWMDRALPKLLASLQTEGEGYSMRVLDMYNLTWQELGRQSVETLQKGFQGVESLRVGTCYFECVHEFASFVCSSSFHASGLKHFVCDYVLLNCTGAGPDCDCGSEADEVAAGVDPDDKEEEEASRNTVQGLVSNSSTSSSDGRIRYQKRATVPGRLCLPKTLESLYLSLPEESMLWWFADQETAYGLKRLGVSVRDSASVELVSELVSKAGSALEELVLSLPSGCPISLSQNTSLRTLHLRIPPLWFDASPLPFSISLEVLHNHTQSYLRYQQHILQALRTLISSISSPSIHTLTFDVDTTALNSYNPSIWRLLNRHVFEPLRNTAAFGSRRITLDVVLHYEREAAFEMWKHEIQASYRWPCQLEWNVEVRGMKVTPCREVDEDEEMDADTEDGWRKEGVGEVWRSWIE</sequence>
<evidence type="ECO:0000313" key="3">
    <source>
        <dbReference type="Proteomes" id="UP000559027"/>
    </source>
</evidence>
<reference evidence="2 3" key="1">
    <citation type="journal article" date="2020" name="ISME J.">
        <title>Uncovering the hidden diversity of litter-decomposition mechanisms in mushroom-forming fungi.</title>
        <authorList>
            <person name="Floudas D."/>
            <person name="Bentzer J."/>
            <person name="Ahren D."/>
            <person name="Johansson T."/>
            <person name="Persson P."/>
            <person name="Tunlid A."/>
        </authorList>
    </citation>
    <scope>NUCLEOTIDE SEQUENCE [LARGE SCALE GENOMIC DNA]</scope>
    <source>
        <strain evidence="2 3">CBS 146.42</strain>
    </source>
</reference>
<keyword evidence="3" id="KW-1185">Reference proteome</keyword>
<dbReference type="AlphaFoldDB" id="A0A8H5CRH0"/>
<evidence type="ECO:0000313" key="2">
    <source>
        <dbReference type="EMBL" id="KAF5346500.1"/>
    </source>
</evidence>
<proteinExistence type="predicted"/>
<protein>
    <submittedName>
        <fullName evidence="2">Uncharacterized protein</fullName>
    </submittedName>
</protein>
<feature type="region of interest" description="Disordered" evidence="1">
    <location>
        <begin position="374"/>
        <end position="411"/>
    </location>
</feature>
<dbReference type="OrthoDB" id="3063572at2759"/>
<dbReference type="EMBL" id="JAACJO010000031">
    <property type="protein sequence ID" value="KAF5346500.1"/>
    <property type="molecule type" value="Genomic_DNA"/>
</dbReference>
<organism evidence="2 3">
    <name type="scientific">Leucocoprinus leucothites</name>
    <dbReference type="NCBI Taxonomy" id="201217"/>
    <lineage>
        <taxon>Eukaryota</taxon>
        <taxon>Fungi</taxon>
        <taxon>Dikarya</taxon>
        <taxon>Basidiomycota</taxon>
        <taxon>Agaricomycotina</taxon>
        <taxon>Agaricomycetes</taxon>
        <taxon>Agaricomycetidae</taxon>
        <taxon>Agaricales</taxon>
        <taxon>Agaricineae</taxon>
        <taxon>Agaricaceae</taxon>
        <taxon>Leucocoprinus</taxon>
    </lineage>
</organism>
<gene>
    <name evidence="2" type="ORF">D9756_010100</name>
</gene>
<name>A0A8H5CRH0_9AGAR</name>
<dbReference type="Proteomes" id="UP000559027">
    <property type="component" value="Unassembled WGS sequence"/>
</dbReference>
<feature type="compositionally biased region" description="Acidic residues" evidence="1">
    <location>
        <begin position="374"/>
        <end position="389"/>
    </location>
</feature>
<comment type="caution">
    <text evidence="2">The sequence shown here is derived from an EMBL/GenBank/DDBJ whole genome shotgun (WGS) entry which is preliminary data.</text>
</comment>
<feature type="compositionally biased region" description="Polar residues" evidence="1">
    <location>
        <begin position="392"/>
        <end position="408"/>
    </location>
</feature>
<accession>A0A8H5CRH0</accession>
<evidence type="ECO:0000256" key="1">
    <source>
        <dbReference type="SAM" id="MobiDB-lite"/>
    </source>
</evidence>